<accession>A0ABV3YUE4</accession>
<evidence type="ECO:0000313" key="3">
    <source>
        <dbReference type="Proteomes" id="UP001560296"/>
    </source>
</evidence>
<organism evidence="2 3">
    <name type="scientific">Pseudomonas zhanjiangensis</name>
    <dbReference type="NCBI Taxonomy" id="3239015"/>
    <lineage>
        <taxon>Bacteria</taxon>
        <taxon>Pseudomonadati</taxon>
        <taxon>Pseudomonadota</taxon>
        <taxon>Gammaproteobacteria</taxon>
        <taxon>Pseudomonadales</taxon>
        <taxon>Pseudomonadaceae</taxon>
        <taxon>Pseudomonas</taxon>
    </lineage>
</organism>
<feature type="chain" id="PRO_5045178901" evidence="1">
    <location>
        <begin position="31"/>
        <end position="292"/>
    </location>
</feature>
<evidence type="ECO:0000256" key="1">
    <source>
        <dbReference type="SAM" id="SignalP"/>
    </source>
</evidence>
<proteinExistence type="predicted"/>
<keyword evidence="1" id="KW-0732">Signal</keyword>
<sequence length="292" mass="33477">MALSMCSASRPRLLAAAALLAGLFAGVAWAEPDLRVCQHQAEKYAYRIELSNLLLARTAERYGPRRIQPSSTPDPTQERCLELLRDGQVDLAYVPPTEARLRDFRMLPVDLHKGMLGYRVLLIHQADAVRFARVNSLADLRQLRGGFGSQWGDFALFARNRLPVVGMANPDNLLPMLARRRFDYYHRGLHEAWRELEAQAERYPQLMVEPHLALVYNLPVYFTFKREDEALQRRFAEGLAMIEADGSFRALFLRHFGDLVERARLDQRTLIPIDYPTPAGLPPRDTRLWLNP</sequence>
<protein>
    <submittedName>
        <fullName evidence="2">Substrate-binding periplasmic protein</fullName>
    </submittedName>
</protein>
<comment type="caution">
    <text evidence="2">The sequence shown here is derived from an EMBL/GenBank/DDBJ whole genome shotgun (WGS) entry which is preliminary data.</text>
</comment>
<name>A0ABV3YUE4_9PSED</name>
<keyword evidence="3" id="KW-1185">Reference proteome</keyword>
<reference evidence="2 3" key="1">
    <citation type="submission" date="2024-07" db="EMBL/GenBank/DDBJ databases">
        <authorList>
            <person name="Li M."/>
        </authorList>
    </citation>
    <scope>NUCLEOTIDE SEQUENCE [LARGE SCALE GENOMIC DNA]</scope>
    <source>
        <strain evidence="2 3">25A3E</strain>
    </source>
</reference>
<feature type="signal peptide" evidence="1">
    <location>
        <begin position="1"/>
        <end position="30"/>
    </location>
</feature>
<dbReference type="Proteomes" id="UP001560296">
    <property type="component" value="Unassembled WGS sequence"/>
</dbReference>
<dbReference type="RefSeq" id="WP_369287920.1">
    <property type="nucleotide sequence ID" value="NZ_JBFTEG010000009.1"/>
</dbReference>
<dbReference type="SUPFAM" id="SSF53850">
    <property type="entry name" value="Periplasmic binding protein-like II"/>
    <property type="match status" value="1"/>
</dbReference>
<gene>
    <name evidence="2" type="ORF">AB5S05_12820</name>
</gene>
<evidence type="ECO:0000313" key="2">
    <source>
        <dbReference type="EMBL" id="MEX6502952.1"/>
    </source>
</evidence>
<dbReference type="EMBL" id="JBFTEG010000009">
    <property type="protein sequence ID" value="MEX6502952.1"/>
    <property type="molecule type" value="Genomic_DNA"/>
</dbReference>